<dbReference type="InterPro" id="IPR021994">
    <property type="entry name" value="DUF3592"/>
</dbReference>
<keyword evidence="4" id="KW-1185">Reference proteome</keyword>
<dbReference type="Pfam" id="PF12158">
    <property type="entry name" value="DUF3592"/>
    <property type="match status" value="1"/>
</dbReference>
<comment type="caution">
    <text evidence="3">The sequence shown here is derived from an EMBL/GenBank/DDBJ whole genome shotgun (WGS) entry which is preliminary data.</text>
</comment>
<evidence type="ECO:0000313" key="3">
    <source>
        <dbReference type="EMBL" id="MDA2805891.1"/>
    </source>
</evidence>
<reference evidence="3" key="1">
    <citation type="submission" date="2023-01" db="EMBL/GenBank/DDBJ databases">
        <title>Draft genome sequence of Nocardiopsis sp. LSu2-4 isolated from halophytes.</title>
        <authorList>
            <person name="Duangmal K."/>
            <person name="Chantavorakit T."/>
        </authorList>
    </citation>
    <scope>NUCLEOTIDE SEQUENCE</scope>
    <source>
        <strain evidence="3">LSu2-4</strain>
    </source>
</reference>
<keyword evidence="1" id="KW-0472">Membrane</keyword>
<feature type="transmembrane region" description="Helical" evidence="1">
    <location>
        <begin position="6"/>
        <end position="29"/>
    </location>
</feature>
<name>A0ABT4TMP8_9ACTN</name>
<gene>
    <name evidence="3" type="ORF">O4U47_15345</name>
</gene>
<keyword evidence="1" id="KW-0812">Transmembrane</keyword>
<evidence type="ECO:0000256" key="1">
    <source>
        <dbReference type="SAM" id="Phobius"/>
    </source>
</evidence>
<sequence>MGGNGSVIGALFMVLFPLFFAGLGAWLLYDVLRVRRDGVRVPGVVGGHRIHLHVRAGESGVGASATTAARFSFRTREGKDIEAVQRIRVTTNLMRTGRQVTVAYDPDNPARAEIIEARSQILGAALFLVVGLFLLAGALLFLPSYLG</sequence>
<proteinExistence type="predicted"/>
<organism evidence="3 4">
    <name type="scientific">Nocardiopsis suaedae</name>
    <dbReference type="NCBI Taxonomy" id="3018444"/>
    <lineage>
        <taxon>Bacteria</taxon>
        <taxon>Bacillati</taxon>
        <taxon>Actinomycetota</taxon>
        <taxon>Actinomycetes</taxon>
        <taxon>Streptosporangiales</taxon>
        <taxon>Nocardiopsidaceae</taxon>
        <taxon>Nocardiopsis</taxon>
    </lineage>
</organism>
<evidence type="ECO:0000313" key="4">
    <source>
        <dbReference type="Proteomes" id="UP001165685"/>
    </source>
</evidence>
<dbReference type="EMBL" id="JAQFWP010000026">
    <property type="protein sequence ID" value="MDA2805891.1"/>
    <property type="molecule type" value="Genomic_DNA"/>
</dbReference>
<protein>
    <submittedName>
        <fullName evidence="3">DUF3592 domain-containing protein</fullName>
    </submittedName>
</protein>
<feature type="domain" description="DUF3592" evidence="2">
    <location>
        <begin position="42"/>
        <end position="115"/>
    </location>
</feature>
<dbReference type="RefSeq" id="WP_270678541.1">
    <property type="nucleotide sequence ID" value="NZ_JAQFWP010000026.1"/>
</dbReference>
<dbReference type="Proteomes" id="UP001165685">
    <property type="component" value="Unassembled WGS sequence"/>
</dbReference>
<keyword evidence="1" id="KW-1133">Transmembrane helix</keyword>
<evidence type="ECO:0000259" key="2">
    <source>
        <dbReference type="Pfam" id="PF12158"/>
    </source>
</evidence>
<accession>A0ABT4TMP8</accession>
<feature type="transmembrane region" description="Helical" evidence="1">
    <location>
        <begin position="121"/>
        <end position="142"/>
    </location>
</feature>